<accession>A0A7S4LI42</accession>
<evidence type="ECO:0000313" key="1">
    <source>
        <dbReference type="EMBL" id="CAE0830547.1"/>
    </source>
</evidence>
<organism evidence="1">
    <name type="scientific">Eutreptiella gymnastica</name>
    <dbReference type="NCBI Taxonomy" id="73025"/>
    <lineage>
        <taxon>Eukaryota</taxon>
        <taxon>Discoba</taxon>
        <taxon>Euglenozoa</taxon>
        <taxon>Euglenida</taxon>
        <taxon>Spirocuta</taxon>
        <taxon>Euglenophyceae</taxon>
        <taxon>Eutreptiales</taxon>
        <taxon>Eutreptiaceae</taxon>
        <taxon>Eutreptiella</taxon>
    </lineage>
</organism>
<dbReference type="EMBL" id="HBJA01121549">
    <property type="protein sequence ID" value="CAE0830547.1"/>
    <property type="molecule type" value="Transcribed_RNA"/>
</dbReference>
<dbReference type="AlphaFoldDB" id="A0A7S4LI42"/>
<gene>
    <name evidence="1" type="ORF">EGYM00163_LOCUS41828</name>
</gene>
<sequence length="356" mass="39815">MVVGGWWSLGAVLNKKKSSSLRTPAQKCNWPTIKSQHAYIIKKCKCQQQTLGDAEACCSMLELRKQELISCSLAMSLLMRACTCCLHKKEVQFCDGGQGKETGIAESQKTVQNGVWPCTCAVGPSIAYQRHAGGCRMQIKSLLESSVNSDQAPTSCQSHWAQCLGRAWRWGCQKASGGKNSSHPNLNETYTYDFECQKSKSQNPKWWLKWCFGGKLRLTFGFCIPNVRCVRGYTTTPLPLRHLRNPSFWPFLGLSCFAFSIVSPAIHYQYCASYCLLRGWWWVQGIRSRYPQCWVHRTRPSLLVSLADMGCRPPTSESFFLGHEATDTWLPKGPCDTGPAVIGLSSFKSTAAQFSC</sequence>
<protein>
    <submittedName>
        <fullName evidence="1">Uncharacterized protein</fullName>
    </submittedName>
</protein>
<proteinExistence type="predicted"/>
<reference evidence="1" key="1">
    <citation type="submission" date="2021-01" db="EMBL/GenBank/DDBJ databases">
        <authorList>
            <person name="Corre E."/>
            <person name="Pelletier E."/>
            <person name="Niang G."/>
            <person name="Scheremetjew M."/>
            <person name="Finn R."/>
            <person name="Kale V."/>
            <person name="Holt S."/>
            <person name="Cochrane G."/>
            <person name="Meng A."/>
            <person name="Brown T."/>
            <person name="Cohen L."/>
        </authorList>
    </citation>
    <scope>NUCLEOTIDE SEQUENCE</scope>
    <source>
        <strain evidence="1">CCMP1594</strain>
    </source>
</reference>
<name>A0A7S4LI42_9EUGL</name>